<evidence type="ECO:0000259" key="2">
    <source>
        <dbReference type="Pfam" id="PF13556"/>
    </source>
</evidence>
<organism evidence="5 6">
    <name type="scientific">Actinomadura hallensis</name>
    <dbReference type="NCBI Taxonomy" id="337895"/>
    <lineage>
        <taxon>Bacteria</taxon>
        <taxon>Bacillati</taxon>
        <taxon>Actinomycetota</taxon>
        <taxon>Actinomycetes</taxon>
        <taxon>Streptosporangiales</taxon>
        <taxon>Thermomonosporaceae</taxon>
        <taxon>Actinomadura</taxon>
    </lineage>
</organism>
<dbReference type="Pfam" id="PF13556">
    <property type="entry name" value="HTH_30"/>
    <property type="match status" value="1"/>
</dbReference>
<dbReference type="Pfam" id="PF17853">
    <property type="entry name" value="GGDEF_2"/>
    <property type="match status" value="1"/>
</dbReference>
<dbReference type="Gene3D" id="1.10.10.2840">
    <property type="entry name" value="PucR C-terminal helix-turn-helix domain"/>
    <property type="match status" value="1"/>
</dbReference>
<dbReference type="PANTHER" id="PTHR33744">
    <property type="entry name" value="CARBOHYDRATE DIACID REGULATOR"/>
    <property type="match status" value="1"/>
</dbReference>
<dbReference type="InterPro" id="IPR025736">
    <property type="entry name" value="PucR_C-HTH_dom"/>
</dbReference>
<dbReference type="InterPro" id="IPR042070">
    <property type="entry name" value="PucR_C-HTH_sf"/>
</dbReference>
<comment type="similarity">
    <text evidence="1">Belongs to the CdaR family.</text>
</comment>
<feature type="domain" description="PucR C-terminal helix-turn-helix" evidence="2">
    <location>
        <begin position="366"/>
        <end position="419"/>
    </location>
</feature>
<evidence type="ECO:0000259" key="4">
    <source>
        <dbReference type="Pfam" id="PF17853"/>
    </source>
</evidence>
<evidence type="ECO:0000259" key="3">
    <source>
        <dbReference type="Pfam" id="PF14361"/>
    </source>
</evidence>
<reference evidence="5 6" key="1">
    <citation type="submission" date="2019-06" db="EMBL/GenBank/DDBJ databases">
        <title>Sequencing the genomes of 1000 actinobacteria strains.</title>
        <authorList>
            <person name="Klenk H.-P."/>
        </authorList>
    </citation>
    <scope>NUCLEOTIDE SEQUENCE [LARGE SCALE GENOMIC DNA]</scope>
    <source>
        <strain evidence="5 6">DSM 45043</strain>
    </source>
</reference>
<gene>
    <name evidence="5" type="ORF">FHX41_2419</name>
</gene>
<dbReference type="OrthoDB" id="3190266at2"/>
<feature type="domain" description="RsbT co-antagonist protein RsbRD N-terminal" evidence="3">
    <location>
        <begin position="40"/>
        <end position="173"/>
    </location>
</feature>
<feature type="domain" description="CdaR GGDEF-like" evidence="4">
    <location>
        <begin position="201"/>
        <end position="307"/>
    </location>
</feature>
<dbReference type="InterPro" id="IPR041522">
    <property type="entry name" value="CdaR_GGDEF"/>
</dbReference>
<name>A0A543IDU0_9ACTN</name>
<dbReference type="Pfam" id="PF14361">
    <property type="entry name" value="RsbRD_N"/>
    <property type="match status" value="1"/>
</dbReference>
<evidence type="ECO:0000313" key="5">
    <source>
        <dbReference type="EMBL" id="TQM68755.1"/>
    </source>
</evidence>
<dbReference type="EMBL" id="VFPO01000001">
    <property type="protein sequence ID" value="TQM68755.1"/>
    <property type="molecule type" value="Genomic_DNA"/>
</dbReference>
<evidence type="ECO:0000256" key="1">
    <source>
        <dbReference type="ARBA" id="ARBA00006754"/>
    </source>
</evidence>
<accession>A0A543IDU0</accession>
<dbReference type="InterPro" id="IPR025751">
    <property type="entry name" value="RsbRD_N_dom"/>
</dbReference>
<proteinExistence type="inferred from homology"/>
<dbReference type="Proteomes" id="UP000316706">
    <property type="component" value="Unassembled WGS sequence"/>
</dbReference>
<keyword evidence="6" id="KW-1185">Reference proteome</keyword>
<comment type="caution">
    <text evidence="5">The sequence shown here is derived from an EMBL/GenBank/DDBJ whole genome shotgun (WGS) entry which is preliminary data.</text>
</comment>
<dbReference type="AlphaFoldDB" id="A0A543IDU0"/>
<dbReference type="InterPro" id="IPR051448">
    <property type="entry name" value="CdaR-like_regulators"/>
</dbReference>
<evidence type="ECO:0000313" key="6">
    <source>
        <dbReference type="Proteomes" id="UP000316706"/>
    </source>
</evidence>
<dbReference type="PANTHER" id="PTHR33744:SF1">
    <property type="entry name" value="DNA-BINDING TRANSCRIPTIONAL ACTIVATOR ADER"/>
    <property type="match status" value="1"/>
</dbReference>
<protein>
    <submittedName>
        <fullName evidence="5">PucR-like helix-turn-helix protein</fullName>
    </submittedName>
</protein>
<sequence length="442" mass="48400">MAPARPRSMFSEYAQNAGDIAARQREIGLKLREDIVGVIDGMNRAIEDAIDELDQGFLRPPLHASVANNVEVIVSMLIEQRDVTELPPVPAATAYAVILARNNVSGSALRRAYHIGSDHLLSHMFDLVNDLDCDPAEKLRLFHYLAGWTYKYVDAITRTVMAAYDQEVHRSRADAAHTAATYIDRVLGGRDLDPVEFRMATGYRLAQVHVGGLMWIADTGAAADQTEILTSLAHRIAERTGSSTIPLTTAIDRTSVRVWFGRQDNLTPITADQIRATVDTVIGARAALGSPAAGPAGFRATMTQAEQIKIIPRVSRADGAHVVAYADEAIPMVALTAADIDSTRRWVRQVLGNLALDNEAAERQRATLQTYFNCAGNTTETAKQLVMHRNSVKYRLDRAQEELGHSLLERTLETRIALKICQVLGTIVLTASNERDARALGA</sequence>